<evidence type="ECO:0000259" key="3">
    <source>
        <dbReference type="Pfam" id="PF20695"/>
    </source>
</evidence>
<comment type="caution">
    <text evidence="5">The sequence shown here is derived from an EMBL/GenBank/DDBJ whole genome shotgun (WGS) entry which is preliminary data.</text>
</comment>
<evidence type="ECO:0000313" key="5">
    <source>
        <dbReference type="EMBL" id="GAA5531122.1"/>
    </source>
</evidence>
<dbReference type="Pfam" id="PF20696">
    <property type="entry name" value="UbiD_C"/>
    <property type="match status" value="1"/>
</dbReference>
<dbReference type="PANTHER" id="PTHR30108:SF17">
    <property type="entry name" value="FERULIC ACID DECARBOXYLASE 1"/>
    <property type="match status" value="1"/>
</dbReference>
<dbReference type="Pfam" id="PF20695">
    <property type="entry name" value="UbiD_N"/>
    <property type="match status" value="1"/>
</dbReference>
<gene>
    <name evidence="5" type="primary">ubiD</name>
    <name evidence="5" type="ORF">Hgul01_04947</name>
</gene>
<comment type="similarity">
    <text evidence="1">Belongs to the UbiD family.</text>
</comment>
<dbReference type="InterPro" id="IPR049381">
    <property type="entry name" value="UbiD-like_C"/>
</dbReference>
<dbReference type="RefSeq" id="WP_345724706.1">
    <property type="nucleotide sequence ID" value="NZ_BAABRU010000033.1"/>
</dbReference>
<sequence length="493" mass="55793">MAAKIPTTFSDLREWIAFLEKRGELKRIKTPVSADLEITEITDRVSKMKQGQGNVALLFENVIGSDIPVLINGVGTEQRMAWALGLEKLDDLRARLASVVKPEVPEGVFDKLKKVSELSELVRYRPKTVASAPCQDIVWTGDQIDLNKLPILKCWPDDGGRYVTLTTVISRDPYKGIRNVGMYRVQVYDEKTVGMHWQIHKGGTEHQREALRKGGVKLPVAVAIGGDYATIYSGSAPLPPGIDEIMLAGWLRRERVEMVKCKTIDLEVPANAEIILEGYVDPSESRLEGPFGDHTGYYSLADQYPVMHLTAITMRKDAIYPTTIVGYPPQEDYWLGKATERLFLPLMQLVVPEVIDVNMPAEGTFHNLLVVSIKKKYPGQVRKVMYGLWGLMLMSLTKFIIVVDEDIDVQDMNQVLFHVTSNVDPQRDTVIVEGPLDALDHSADHFAYGHKMGIDATRKRQDIDRFPREWPQDIRMTQSIVDRVTKRWREYGF</sequence>
<evidence type="ECO:0000259" key="2">
    <source>
        <dbReference type="Pfam" id="PF01977"/>
    </source>
</evidence>
<dbReference type="Proteomes" id="UP001428290">
    <property type="component" value="Unassembled WGS sequence"/>
</dbReference>
<dbReference type="NCBIfam" id="TIGR03701">
    <property type="entry name" value="mena_SCO4490"/>
    <property type="match status" value="1"/>
</dbReference>
<name>A0ABP9X6W7_9CHLR</name>
<dbReference type="NCBIfam" id="TIGR00148">
    <property type="entry name" value="UbiD family decarboxylase"/>
    <property type="match status" value="1"/>
</dbReference>
<protein>
    <submittedName>
        <fullName evidence="5">3-octaprenyl-4-hydroxybenzoate carboxy-lyase</fullName>
    </submittedName>
</protein>
<feature type="domain" description="3-octaprenyl-4-hydroxybenzoate carboxy-lyase-like N-terminal" evidence="3">
    <location>
        <begin position="16"/>
        <end position="93"/>
    </location>
</feature>
<dbReference type="PANTHER" id="PTHR30108">
    <property type="entry name" value="3-OCTAPRENYL-4-HYDROXYBENZOATE CARBOXY-LYASE-RELATED"/>
    <property type="match status" value="1"/>
</dbReference>
<dbReference type="EMBL" id="BAABRU010000033">
    <property type="protein sequence ID" value="GAA5531122.1"/>
    <property type="molecule type" value="Genomic_DNA"/>
</dbReference>
<evidence type="ECO:0000313" key="6">
    <source>
        <dbReference type="Proteomes" id="UP001428290"/>
    </source>
</evidence>
<dbReference type="SUPFAM" id="SSF50475">
    <property type="entry name" value="FMN-binding split barrel"/>
    <property type="match status" value="1"/>
</dbReference>
<dbReference type="InterPro" id="IPR002830">
    <property type="entry name" value="UbiD"/>
</dbReference>
<dbReference type="InterPro" id="IPR048304">
    <property type="entry name" value="UbiD_Rift_dom"/>
</dbReference>
<dbReference type="InterPro" id="IPR022390">
    <property type="entry name" value="HBDC"/>
</dbReference>
<accession>A0ABP9X6W7</accession>
<proteinExistence type="inferred from homology"/>
<evidence type="ECO:0000256" key="1">
    <source>
        <dbReference type="ARBA" id="ARBA00010021"/>
    </source>
</evidence>
<feature type="domain" description="3-octaprenyl-4-hydroxybenzoate carboxy-lyase-like Rift-related" evidence="2">
    <location>
        <begin position="129"/>
        <end position="328"/>
    </location>
</feature>
<dbReference type="Gene3D" id="1.20.5.570">
    <property type="entry name" value="Single helix bin"/>
    <property type="match status" value="1"/>
</dbReference>
<feature type="domain" description="3-octaprenyl-4-hydroxybenzoate carboxy-lyase-like C-terminal" evidence="4">
    <location>
        <begin position="334"/>
        <end position="456"/>
    </location>
</feature>
<dbReference type="Pfam" id="PF01977">
    <property type="entry name" value="UbiD"/>
    <property type="match status" value="1"/>
</dbReference>
<reference evidence="5 6" key="1">
    <citation type="submission" date="2024-02" db="EMBL/GenBank/DDBJ databases">
        <title>Herpetosiphon gulosus NBRC 112829.</title>
        <authorList>
            <person name="Ichikawa N."/>
            <person name="Katano-Makiyama Y."/>
            <person name="Hidaka K."/>
        </authorList>
    </citation>
    <scope>NUCLEOTIDE SEQUENCE [LARGE SCALE GENOMIC DNA]</scope>
    <source>
        <strain evidence="5 6">NBRC 112829</strain>
    </source>
</reference>
<organism evidence="5 6">
    <name type="scientific">Herpetosiphon gulosus</name>
    <dbReference type="NCBI Taxonomy" id="1973496"/>
    <lineage>
        <taxon>Bacteria</taxon>
        <taxon>Bacillati</taxon>
        <taxon>Chloroflexota</taxon>
        <taxon>Chloroflexia</taxon>
        <taxon>Herpetosiphonales</taxon>
        <taxon>Herpetosiphonaceae</taxon>
        <taxon>Herpetosiphon</taxon>
    </lineage>
</organism>
<dbReference type="Gene3D" id="3.40.1670.10">
    <property type="entry name" value="UbiD C-terminal domain-like"/>
    <property type="match status" value="1"/>
</dbReference>
<dbReference type="SUPFAM" id="SSF143968">
    <property type="entry name" value="UbiD C-terminal domain-like"/>
    <property type="match status" value="1"/>
</dbReference>
<dbReference type="InterPro" id="IPR049383">
    <property type="entry name" value="UbiD-like_N"/>
</dbReference>
<keyword evidence="6" id="KW-1185">Reference proteome</keyword>
<evidence type="ECO:0000259" key="4">
    <source>
        <dbReference type="Pfam" id="PF20696"/>
    </source>
</evidence>